<gene>
    <name evidence="5" type="ORF">GOBAR_AA18715</name>
</gene>
<dbReference type="EMBL" id="KZ665018">
    <property type="protein sequence ID" value="PPS01955.1"/>
    <property type="molecule type" value="Genomic_DNA"/>
</dbReference>
<dbReference type="PROSITE" id="PS51375">
    <property type="entry name" value="PPR"/>
    <property type="match status" value="4"/>
</dbReference>
<feature type="region of interest" description="Disordered" evidence="4">
    <location>
        <begin position="864"/>
        <end position="885"/>
    </location>
</feature>
<dbReference type="InterPro" id="IPR002885">
    <property type="entry name" value="PPR_rpt"/>
</dbReference>
<evidence type="ECO:0008006" key="7">
    <source>
        <dbReference type="Google" id="ProtNLM"/>
    </source>
</evidence>
<evidence type="ECO:0000256" key="2">
    <source>
        <dbReference type="ARBA" id="ARBA00022737"/>
    </source>
</evidence>
<feature type="repeat" description="PPR" evidence="3">
    <location>
        <begin position="304"/>
        <end position="338"/>
    </location>
</feature>
<evidence type="ECO:0000256" key="1">
    <source>
        <dbReference type="ARBA" id="ARBA00006643"/>
    </source>
</evidence>
<feature type="repeat" description="PPR" evidence="3">
    <location>
        <begin position="68"/>
        <end position="102"/>
    </location>
</feature>
<comment type="similarity">
    <text evidence="1">Belongs to the PPR family. PCMP-H subfamily.</text>
</comment>
<dbReference type="Proteomes" id="UP000239757">
    <property type="component" value="Unassembled WGS sequence"/>
</dbReference>
<name>A0A2P5XF33_GOSBA</name>
<feature type="compositionally biased region" description="Basic residues" evidence="4">
    <location>
        <begin position="658"/>
        <end position="673"/>
    </location>
</feature>
<feature type="repeat" description="PPR" evidence="3">
    <location>
        <begin position="170"/>
        <end position="200"/>
    </location>
</feature>
<feature type="repeat" description="PPR" evidence="3">
    <location>
        <begin position="201"/>
        <end position="235"/>
    </location>
</feature>
<dbReference type="InterPro" id="IPR008507">
    <property type="entry name" value="DUF789"/>
</dbReference>
<dbReference type="Pfam" id="PF13041">
    <property type="entry name" value="PPR_2"/>
    <property type="match status" value="1"/>
</dbReference>
<feature type="compositionally biased region" description="Basic residues" evidence="4">
    <location>
        <begin position="950"/>
        <end position="963"/>
    </location>
</feature>
<feature type="compositionally biased region" description="Low complexity" evidence="4">
    <location>
        <begin position="619"/>
        <end position="639"/>
    </location>
</feature>
<dbReference type="PANTHER" id="PTHR32010:SF18">
    <property type="entry name" value="DUF789 FAMILY PROTEIN"/>
    <property type="match status" value="1"/>
</dbReference>
<feature type="region of interest" description="Disordered" evidence="4">
    <location>
        <begin position="573"/>
        <end position="673"/>
    </location>
</feature>
<dbReference type="Gene3D" id="1.25.40.10">
    <property type="entry name" value="Tetratricopeptide repeat domain"/>
    <property type="match status" value="3"/>
</dbReference>
<dbReference type="Pfam" id="PF20431">
    <property type="entry name" value="E_motif"/>
    <property type="match status" value="1"/>
</dbReference>
<dbReference type="NCBIfam" id="TIGR00756">
    <property type="entry name" value="PPR"/>
    <property type="match status" value="2"/>
</dbReference>
<accession>A0A2P5XF33</accession>
<evidence type="ECO:0000256" key="4">
    <source>
        <dbReference type="SAM" id="MobiDB-lite"/>
    </source>
</evidence>
<feature type="region of interest" description="Disordered" evidence="4">
    <location>
        <begin position="930"/>
        <end position="978"/>
    </location>
</feature>
<dbReference type="InterPro" id="IPR046848">
    <property type="entry name" value="E_motif"/>
</dbReference>
<dbReference type="Pfam" id="PF05623">
    <property type="entry name" value="DUF789"/>
    <property type="match status" value="2"/>
</dbReference>
<reference evidence="5 6" key="1">
    <citation type="submission" date="2015-01" db="EMBL/GenBank/DDBJ databases">
        <title>Genome of allotetraploid Gossypium barbadense reveals genomic plasticity and fiber elongation in cotton evolution.</title>
        <authorList>
            <person name="Chen X."/>
            <person name="Liu X."/>
            <person name="Zhao B."/>
            <person name="Zheng H."/>
            <person name="Hu Y."/>
            <person name="Lu G."/>
            <person name="Yang C."/>
            <person name="Chen J."/>
            <person name="Shan C."/>
            <person name="Zhang L."/>
            <person name="Zhou Y."/>
            <person name="Wang L."/>
            <person name="Guo W."/>
            <person name="Bai Y."/>
            <person name="Ruan J."/>
            <person name="Shangguan X."/>
            <person name="Mao Y."/>
            <person name="Jiang J."/>
            <person name="Zhu Y."/>
            <person name="Lei J."/>
            <person name="Kang H."/>
            <person name="Chen S."/>
            <person name="He X."/>
            <person name="Wang R."/>
            <person name="Wang Y."/>
            <person name="Chen J."/>
            <person name="Wang L."/>
            <person name="Yu S."/>
            <person name="Wang B."/>
            <person name="Wei J."/>
            <person name="Song S."/>
            <person name="Lu X."/>
            <person name="Gao Z."/>
            <person name="Gu W."/>
            <person name="Deng X."/>
            <person name="Ma D."/>
            <person name="Wang S."/>
            <person name="Liang W."/>
            <person name="Fang L."/>
            <person name="Cai C."/>
            <person name="Zhu X."/>
            <person name="Zhou B."/>
            <person name="Zhang Y."/>
            <person name="Chen Z."/>
            <person name="Xu S."/>
            <person name="Zhu R."/>
            <person name="Wang S."/>
            <person name="Zhang T."/>
            <person name="Zhao G."/>
        </authorList>
    </citation>
    <scope>NUCLEOTIDE SEQUENCE [LARGE SCALE GENOMIC DNA]</scope>
    <source>
        <strain evidence="6">cv. Xinhai21</strain>
        <tissue evidence="5">Leaf</tissue>
    </source>
</reference>
<keyword evidence="2" id="KW-0677">Repeat</keyword>
<feature type="region of interest" description="Disordered" evidence="4">
    <location>
        <begin position="727"/>
        <end position="752"/>
    </location>
</feature>
<evidence type="ECO:0000256" key="3">
    <source>
        <dbReference type="PROSITE-ProRule" id="PRU00708"/>
    </source>
</evidence>
<evidence type="ECO:0000313" key="6">
    <source>
        <dbReference type="Proteomes" id="UP000239757"/>
    </source>
</evidence>
<dbReference type="PANTHER" id="PTHR32010">
    <property type="entry name" value="PHOTOSYSTEM II STABILITY/ASSEMBLY FACTOR HCF136, CHLOROPLASTIC"/>
    <property type="match status" value="1"/>
</dbReference>
<dbReference type="InterPro" id="IPR011990">
    <property type="entry name" value="TPR-like_helical_dom_sf"/>
</dbReference>
<proteinExistence type="inferred from homology"/>
<evidence type="ECO:0000313" key="5">
    <source>
        <dbReference type="EMBL" id="PPS01955.1"/>
    </source>
</evidence>
<sequence>MDRKKLLLSVLGKYPNLKKLKKIHAQATTLGLLQHHNQALSCKILTTYANLNYPNDATKVFNQIHNPDIVSWTCLITLLSQHKNPFKSVLAFSQLIRAGLRPDSYSVVAALSACGKDRDLISGMLIHGLVLKYNLGFKNQIVGNALIDMYSRNGEIMVAELVFDWMLFRDVASWNSLLNGFILCNDLEASHRVFDKMPVRNAVSWSALISGYVKGKEPLVGMKLFKEMRSQGEVNPTIVTIVAVLAGCADNGGLYFGGSVHGYVKKVNLGENNIVLNNALTDMYSKCGYHDVSVMIFNEMVERDVFSWTIMINGCAFHGKGKQALQLFSDMLASGVAPNEVTFLSALSACTHEGLFVEGQELFRNMVQCYGLKPMIEHYGCVVDLLGRAGLLEEAKILIKQMPMSPDVAIWRSFLCACLIHGELDLAEMAGEKLMKLEPDDDGVYALVSHMYCSSNMHEDGLKIRKKMRNKKIRKRPGCSWIEVNGSVHEFLAVDRSYVAATHIYRILQCINEPDREFLWCAILTFPTLECDGQWRIVALPLQYFDHTNRFGTGTQVNMNGLHLLSSPSINTFKLDGHDTQKGPQPDHIPHAAMPFRTRSLPGSNVQQQFRNKPLPNNTTQLSYTSSTHSSNDSSAVTSKGSNATMFIDCPEEDKSAKRNSQKNGRKKGKHKKKHLCDVGSMESEVCAEYTCGSSTSEICESSSGVVTSSQSQNICRGDIDEVETPESIAPSKAHKFSGEHHTDSYEIGSEDQQLSRCQGDIERRHPSHHKVFSDMHDSLVLDSISVGSNSEEGMSGGHIVNPFNDYNHEISQLEVSGSSTNKGSLYRENSSCSISRTCDYTEETKHGMARKCFDGRKVAPSKRDKQFKSVPGKPGSTGNLHTRTGIENGYSVWQRVQKNSVEKCNTELKKTSPVCSQFDVALKDAPLQKRNCNNASSPTTVPITDDKRKLKNKVPKKLKRKVSPSPKQESGIYSRKESLPNKVNLNAYAKTSIPNGGISDDLSSMDDNGVIKNHSRSSSQPGYARVDTLKSESVSDFEVGLCSMEPCENACDATSGFNIQDSIEKNSHVPSDQSTLVEAETPVYLPHLMVNGVAQTEKSSVAENGKQSHTLGSVLWKWIPIGIKDCGFTSSRSANSSFEHGNGLGPDVEDRTSMYNSFEEKFAPCSKNLSPSMNVGRMSSSIRNKTKEENLSAGANDLNKIAKALNDGYKAQMASEAVQMTSGGPIAEFERLLHFCSPVICHSYSSVRCQHCLLDKVPSALLCRHETPNIPLGCLWTWYEKHGSYGLEIKAEDYENPKRLGIDQVEFRAYFVPFLSAVQLFRNTKTYSTPRGSEACDTDPNDQSQVYDMKSVDMELVFEYFESEQPHQRRALYETIQQLVNDDVSTRCKMYGDPVHLNSINMLDLHPQSWYSVAWYPIYRIPDGNFRAAFLTYHSLSHFVCRSSKFDYASTVDACIVSPVVGLKSYNAQGECWFQPRHTTTNIMYENLGLSPSRILKERSRTLEETASLMARAVVIKGNQTSVNRHPDYEFFMSRQR</sequence>
<dbReference type="Pfam" id="PF01535">
    <property type="entry name" value="PPR"/>
    <property type="match status" value="3"/>
</dbReference>
<feature type="compositionally biased region" description="Polar residues" evidence="4">
    <location>
        <begin position="601"/>
        <end position="618"/>
    </location>
</feature>
<dbReference type="OrthoDB" id="1920576at2759"/>
<dbReference type="FunFam" id="1.25.40.10:FF:000690">
    <property type="entry name" value="Pentatricopeptide repeat-containing protein"/>
    <property type="match status" value="1"/>
</dbReference>
<organism evidence="5 6">
    <name type="scientific">Gossypium barbadense</name>
    <name type="common">Sea Island cotton</name>
    <name type="synonym">Hibiscus barbadensis</name>
    <dbReference type="NCBI Taxonomy" id="3634"/>
    <lineage>
        <taxon>Eukaryota</taxon>
        <taxon>Viridiplantae</taxon>
        <taxon>Streptophyta</taxon>
        <taxon>Embryophyta</taxon>
        <taxon>Tracheophyta</taxon>
        <taxon>Spermatophyta</taxon>
        <taxon>Magnoliopsida</taxon>
        <taxon>eudicotyledons</taxon>
        <taxon>Gunneridae</taxon>
        <taxon>Pentapetalae</taxon>
        <taxon>rosids</taxon>
        <taxon>malvids</taxon>
        <taxon>Malvales</taxon>
        <taxon>Malvaceae</taxon>
        <taxon>Malvoideae</taxon>
        <taxon>Gossypium</taxon>
    </lineage>
</organism>
<protein>
    <recommendedName>
        <fullName evidence="7">Pentatricopeptide repeat-containing protein</fullName>
    </recommendedName>
</protein>
<dbReference type="GO" id="GO:0003729">
    <property type="term" value="F:mRNA binding"/>
    <property type="evidence" value="ECO:0007669"/>
    <property type="project" value="UniProtKB-ARBA"/>
</dbReference>
<feature type="compositionally biased region" description="Polar residues" evidence="4">
    <location>
        <begin position="931"/>
        <end position="943"/>
    </location>
</feature>